<evidence type="ECO:0000313" key="4">
    <source>
        <dbReference type="Proteomes" id="UP000230556"/>
    </source>
</evidence>
<dbReference type="Proteomes" id="UP000230556">
    <property type="component" value="Unassembled WGS sequence"/>
</dbReference>
<accession>A0A2M7FR58</accession>
<sequence>MYTRLLNPPKNHSYFLFGPRGTGKTTFLQSEYPHAHYIDLLRADVYTTYLANPEKLEKSIPPNFTDFIIIDEIQRVPELLNEVHRLIESPAHYKFILTGSSARKLRHQGVNLLAGRAYLYYMHPLTINELGADFNLAKSLQLGTLPACLTADNPQGYLDSYLGSYLEQEINQEGLTRNLSAFYRFLQVASFSQGSPLNTSSIAREVSVQVKVVDNYFSILIDLLIGVLLPSWTRRAKRRLVHRPKFYFVDAGLYNTARPSGYLDKQSEIGGIALETLFFSHLRAVNDYYQLRYTFSYYQTASGQEIDFVAYGKNGFFAFEIKLGAGFSPSWTRALTSFGKDY</sequence>
<protein>
    <submittedName>
        <fullName evidence="3">ATPase</fullName>
    </submittedName>
</protein>
<reference evidence="4" key="1">
    <citation type="submission" date="2017-09" db="EMBL/GenBank/DDBJ databases">
        <title>Depth-based differentiation of microbial function through sediment-hosted aquifers and enrichment of novel symbionts in the deep terrestrial subsurface.</title>
        <authorList>
            <person name="Probst A.J."/>
            <person name="Ladd B."/>
            <person name="Jarett J.K."/>
            <person name="Geller-Mcgrath D.E."/>
            <person name="Sieber C.M.K."/>
            <person name="Emerson J.B."/>
            <person name="Anantharaman K."/>
            <person name="Thomas B.C."/>
            <person name="Malmstrom R."/>
            <person name="Stieglmeier M."/>
            <person name="Klingl A."/>
            <person name="Woyke T."/>
            <person name="Ryan C.M."/>
            <person name="Banfield J.F."/>
        </authorList>
    </citation>
    <scope>NUCLEOTIDE SEQUENCE [LARGE SCALE GENOMIC DNA]</scope>
</reference>
<feature type="domain" description="AAA" evidence="1">
    <location>
        <begin position="11"/>
        <end position="130"/>
    </location>
</feature>
<feature type="non-terminal residue" evidence="3">
    <location>
        <position position="342"/>
    </location>
</feature>
<dbReference type="InterPro" id="IPR027417">
    <property type="entry name" value="P-loop_NTPase"/>
</dbReference>
<evidence type="ECO:0000259" key="1">
    <source>
        <dbReference type="Pfam" id="PF13173"/>
    </source>
</evidence>
<name>A0A2M7FR58_9BACT</name>
<gene>
    <name evidence="3" type="ORF">COW38_00810</name>
</gene>
<dbReference type="PANTHER" id="PTHR43566">
    <property type="entry name" value="CONSERVED PROTEIN"/>
    <property type="match status" value="1"/>
</dbReference>
<dbReference type="PANTHER" id="PTHR43566:SF2">
    <property type="entry name" value="DUF4143 DOMAIN-CONTAINING PROTEIN"/>
    <property type="match status" value="1"/>
</dbReference>
<dbReference type="Pfam" id="PF13173">
    <property type="entry name" value="AAA_14"/>
    <property type="match status" value="1"/>
</dbReference>
<dbReference type="EMBL" id="PFFO01000040">
    <property type="protein sequence ID" value="PIW08436.1"/>
    <property type="molecule type" value="Genomic_DNA"/>
</dbReference>
<dbReference type="Pfam" id="PF13635">
    <property type="entry name" value="DUF4143"/>
    <property type="match status" value="1"/>
</dbReference>
<dbReference type="InterPro" id="IPR041682">
    <property type="entry name" value="AAA_14"/>
</dbReference>
<dbReference type="Gene3D" id="3.40.50.300">
    <property type="entry name" value="P-loop containing nucleotide triphosphate hydrolases"/>
    <property type="match status" value="1"/>
</dbReference>
<evidence type="ECO:0000259" key="2">
    <source>
        <dbReference type="Pfam" id="PF13635"/>
    </source>
</evidence>
<evidence type="ECO:0000313" key="3">
    <source>
        <dbReference type="EMBL" id="PIW08436.1"/>
    </source>
</evidence>
<organism evidence="3 4">
    <name type="scientific">Candidatus Collierbacteria bacterium CG17_big_fil_post_rev_8_21_14_2_50_45_7</name>
    <dbReference type="NCBI Taxonomy" id="1974536"/>
    <lineage>
        <taxon>Bacteria</taxon>
        <taxon>Candidatus Collieribacteriota</taxon>
    </lineage>
</organism>
<proteinExistence type="predicted"/>
<dbReference type="SUPFAM" id="SSF52540">
    <property type="entry name" value="P-loop containing nucleoside triphosphate hydrolases"/>
    <property type="match status" value="1"/>
</dbReference>
<dbReference type="AlphaFoldDB" id="A0A2M7FR58"/>
<comment type="caution">
    <text evidence="3">The sequence shown here is derived from an EMBL/GenBank/DDBJ whole genome shotgun (WGS) entry which is preliminary data.</text>
</comment>
<dbReference type="InterPro" id="IPR025420">
    <property type="entry name" value="DUF4143"/>
</dbReference>
<feature type="domain" description="DUF4143" evidence="2">
    <location>
        <begin position="167"/>
        <end position="323"/>
    </location>
</feature>